<protein>
    <recommendedName>
        <fullName evidence="7">C2H2-type domain-containing protein</fullName>
    </recommendedName>
</protein>
<feature type="domain" description="C2H2-type" evidence="7">
    <location>
        <begin position="268"/>
        <end position="295"/>
    </location>
</feature>
<proteinExistence type="predicted"/>
<dbReference type="PANTHER" id="PTHR24403:SF107">
    <property type="entry name" value="ZINC FINGER PROTEIN 521"/>
    <property type="match status" value="1"/>
</dbReference>
<dbReference type="GO" id="GO:0008270">
    <property type="term" value="F:zinc ion binding"/>
    <property type="evidence" value="ECO:0007669"/>
    <property type="project" value="UniProtKB-KW"/>
</dbReference>
<feature type="compositionally biased region" description="Basic and acidic residues" evidence="6">
    <location>
        <begin position="474"/>
        <end position="490"/>
    </location>
</feature>
<dbReference type="SMART" id="SM00355">
    <property type="entry name" value="ZnF_C2H2"/>
    <property type="match status" value="3"/>
</dbReference>
<dbReference type="FunFam" id="3.30.160.60:FF:000159">
    <property type="entry name" value="Mds1 and evi1 complex locus protein"/>
    <property type="match status" value="1"/>
</dbReference>
<dbReference type="PANTHER" id="PTHR24403">
    <property type="entry name" value="ZINC FINGER PROTEIN"/>
    <property type="match status" value="1"/>
</dbReference>
<accession>A0A8J2JXW4</accession>
<dbReference type="PROSITE" id="PS00028">
    <property type="entry name" value="ZINC_FINGER_C2H2_1"/>
    <property type="match status" value="3"/>
</dbReference>
<evidence type="ECO:0000313" key="8">
    <source>
        <dbReference type="EMBL" id="CAG7716109.1"/>
    </source>
</evidence>
<evidence type="ECO:0000256" key="2">
    <source>
        <dbReference type="ARBA" id="ARBA00022737"/>
    </source>
</evidence>
<dbReference type="AlphaFoldDB" id="A0A8J2JXW4"/>
<keyword evidence="2" id="KW-0677">Repeat</keyword>
<dbReference type="GO" id="GO:0045944">
    <property type="term" value="P:positive regulation of transcription by RNA polymerase II"/>
    <property type="evidence" value="ECO:0007669"/>
    <property type="project" value="TreeGrafter"/>
</dbReference>
<evidence type="ECO:0000256" key="5">
    <source>
        <dbReference type="PROSITE-ProRule" id="PRU00042"/>
    </source>
</evidence>
<gene>
    <name evidence="8" type="ORF">AFUS01_LOCUS5638</name>
</gene>
<evidence type="ECO:0000256" key="1">
    <source>
        <dbReference type="ARBA" id="ARBA00022723"/>
    </source>
</evidence>
<dbReference type="OrthoDB" id="9368434at2759"/>
<feature type="compositionally biased region" description="Acidic residues" evidence="6">
    <location>
        <begin position="461"/>
        <end position="473"/>
    </location>
</feature>
<keyword evidence="3 5" id="KW-0863">Zinc-finger</keyword>
<feature type="region of interest" description="Disordered" evidence="6">
    <location>
        <begin position="153"/>
        <end position="177"/>
    </location>
</feature>
<evidence type="ECO:0000259" key="7">
    <source>
        <dbReference type="PROSITE" id="PS50157"/>
    </source>
</evidence>
<keyword evidence="1" id="KW-0479">Metal-binding</keyword>
<feature type="domain" description="C2H2-type" evidence="7">
    <location>
        <begin position="325"/>
        <end position="352"/>
    </location>
</feature>
<feature type="compositionally biased region" description="Basic and acidic residues" evidence="6">
    <location>
        <begin position="156"/>
        <end position="170"/>
    </location>
</feature>
<dbReference type="InterPro" id="IPR050688">
    <property type="entry name" value="Zinc_finger/UBP_domain"/>
</dbReference>
<dbReference type="EMBL" id="CAJVCH010035996">
    <property type="protein sequence ID" value="CAG7716109.1"/>
    <property type="molecule type" value="Genomic_DNA"/>
</dbReference>
<feature type="compositionally biased region" description="Polar residues" evidence="6">
    <location>
        <begin position="525"/>
        <end position="540"/>
    </location>
</feature>
<keyword evidence="4" id="KW-0862">Zinc</keyword>
<sequence length="540" mass="60375">MFRTRLFGENTLLKELTKGTTRAILFLISYKYIKNAMNALEWLPLVYPPGIFDLREKDGTPRRTSHHLNPLLIPPPPKLSGPGGALYPSGLLRHMSIGDQGQPTFSPNIFMACQAAAAAAAAADMVHTNGHAITPAAAELSLPFDLSRRFPVSTAEDARVSDRKGRKEPQNIEEQPLDLRVSKKRVDENQNIVPSPEQIASPVQSPSPPKSTHAFSPLLYNRHLPPGLTHPQRTFPFSAQINSQLIQRPFHDVLGSGNGAGVKSRDRYACKYCGKVFPRSANLTRHLRTHTGEQPYRCRYCERSFSISSNLQRHVRNIHHKEKPFRCPLCDRAFGQQTNLDRHLRKHDGDVPTILNPTGGGSIRSLHSSRLLRHHQNNVSTNHIHNVSSSTQHGYESKLIGKGVESPGHEMRSFVGMVTPSSESGYSEDIDSLIKKRLEDDNNNSIEDDEDDEDIEVDVEEVDEDNDNGMEAEDISHDKESEENADKDSGNDDDQSVDLRKSANPLALEHHKKWKPYRKDHNESEVTTTRSKSSSLNSCG</sequence>
<feature type="domain" description="C2H2-type" evidence="7">
    <location>
        <begin position="296"/>
        <end position="324"/>
    </location>
</feature>
<dbReference type="GO" id="GO:0005634">
    <property type="term" value="C:nucleus"/>
    <property type="evidence" value="ECO:0007669"/>
    <property type="project" value="TreeGrafter"/>
</dbReference>
<dbReference type="FunFam" id="3.30.160.60:FF:000538">
    <property type="entry name" value="zinc finger protein 853"/>
    <property type="match status" value="1"/>
</dbReference>
<organism evidence="8 9">
    <name type="scientific">Allacma fusca</name>
    <dbReference type="NCBI Taxonomy" id="39272"/>
    <lineage>
        <taxon>Eukaryota</taxon>
        <taxon>Metazoa</taxon>
        <taxon>Ecdysozoa</taxon>
        <taxon>Arthropoda</taxon>
        <taxon>Hexapoda</taxon>
        <taxon>Collembola</taxon>
        <taxon>Symphypleona</taxon>
        <taxon>Sminthuridae</taxon>
        <taxon>Allacma</taxon>
    </lineage>
</organism>
<feature type="region of interest" description="Disordered" evidence="6">
    <location>
        <begin position="461"/>
        <end position="540"/>
    </location>
</feature>
<evidence type="ECO:0000256" key="4">
    <source>
        <dbReference type="ARBA" id="ARBA00022833"/>
    </source>
</evidence>
<dbReference type="InterPro" id="IPR013087">
    <property type="entry name" value="Znf_C2H2_type"/>
</dbReference>
<evidence type="ECO:0000256" key="3">
    <source>
        <dbReference type="ARBA" id="ARBA00022771"/>
    </source>
</evidence>
<dbReference type="PROSITE" id="PS50157">
    <property type="entry name" value="ZINC_FINGER_C2H2_2"/>
    <property type="match status" value="3"/>
</dbReference>
<dbReference type="Pfam" id="PF00096">
    <property type="entry name" value="zf-C2H2"/>
    <property type="match status" value="3"/>
</dbReference>
<comment type="caution">
    <text evidence="8">The sequence shown here is derived from an EMBL/GenBank/DDBJ whole genome shotgun (WGS) entry which is preliminary data.</text>
</comment>
<dbReference type="FunFam" id="3.30.160.60:FF:000112">
    <property type="entry name" value="Mds1 and evi1 complex locus protein"/>
    <property type="match status" value="1"/>
</dbReference>
<evidence type="ECO:0000313" key="9">
    <source>
        <dbReference type="Proteomes" id="UP000708208"/>
    </source>
</evidence>
<dbReference type="Proteomes" id="UP000708208">
    <property type="component" value="Unassembled WGS sequence"/>
</dbReference>
<evidence type="ECO:0000256" key="6">
    <source>
        <dbReference type="SAM" id="MobiDB-lite"/>
    </source>
</evidence>
<keyword evidence="9" id="KW-1185">Reference proteome</keyword>
<reference evidence="8" key="1">
    <citation type="submission" date="2021-06" db="EMBL/GenBank/DDBJ databases">
        <authorList>
            <person name="Hodson N. C."/>
            <person name="Mongue J. A."/>
            <person name="Jaron S. K."/>
        </authorList>
    </citation>
    <scope>NUCLEOTIDE SEQUENCE</scope>
</reference>
<name>A0A8J2JXW4_9HEXA</name>